<proteinExistence type="inferred from homology"/>
<dbReference type="PANTHER" id="PTHR43297">
    <property type="entry name" value="OLIGOPEPTIDE TRANSPORT ATP-BINDING PROTEIN APPD"/>
    <property type="match status" value="1"/>
</dbReference>
<keyword evidence="10" id="KW-1185">Reference proteome</keyword>
<dbReference type="SMART" id="SM00382">
    <property type="entry name" value="AAA"/>
    <property type="match status" value="1"/>
</dbReference>
<evidence type="ECO:0000256" key="7">
    <source>
        <dbReference type="ARBA" id="ARBA00023136"/>
    </source>
</evidence>
<dbReference type="PROSITE" id="PS50893">
    <property type="entry name" value="ABC_TRANSPORTER_2"/>
    <property type="match status" value="1"/>
</dbReference>
<dbReference type="InterPro" id="IPR027417">
    <property type="entry name" value="P-loop_NTPase"/>
</dbReference>
<dbReference type="NCBIfam" id="TIGR01727">
    <property type="entry name" value="oligo_HPY"/>
    <property type="match status" value="1"/>
</dbReference>
<comment type="caution">
    <text evidence="9">The sequence shown here is derived from an EMBL/GenBank/DDBJ whole genome shotgun (WGS) entry which is preliminary data.</text>
</comment>
<evidence type="ECO:0000256" key="6">
    <source>
        <dbReference type="ARBA" id="ARBA00022840"/>
    </source>
</evidence>
<keyword evidence="4" id="KW-1003">Cell membrane</keyword>
<keyword evidence="3" id="KW-0813">Transport</keyword>
<comment type="subcellular location">
    <subcellularLocation>
        <location evidence="1">Cell inner membrane</location>
        <topology evidence="1">Peripheral membrane protein</topology>
    </subcellularLocation>
</comment>
<dbReference type="Gene3D" id="3.40.50.300">
    <property type="entry name" value="P-loop containing nucleotide triphosphate hydrolases"/>
    <property type="match status" value="1"/>
</dbReference>
<dbReference type="InterPro" id="IPR003593">
    <property type="entry name" value="AAA+_ATPase"/>
</dbReference>
<dbReference type="RefSeq" id="WP_198874365.1">
    <property type="nucleotide sequence ID" value="NZ_JAEKMH010000001.1"/>
</dbReference>
<dbReference type="PANTHER" id="PTHR43297:SF2">
    <property type="entry name" value="DIPEPTIDE TRANSPORT ATP-BINDING PROTEIN DPPD"/>
    <property type="match status" value="1"/>
</dbReference>
<dbReference type="InterPro" id="IPR003439">
    <property type="entry name" value="ABC_transporter-like_ATP-bd"/>
</dbReference>
<keyword evidence="7" id="KW-0472">Membrane</keyword>
<evidence type="ECO:0000259" key="8">
    <source>
        <dbReference type="PROSITE" id="PS50893"/>
    </source>
</evidence>
<reference evidence="9" key="1">
    <citation type="submission" date="2020-12" db="EMBL/GenBank/DDBJ databases">
        <title>Devosia sp. MSA67 isolated from Mo River.</title>
        <authorList>
            <person name="Ma F."/>
            <person name="Zi Z."/>
        </authorList>
    </citation>
    <scope>NUCLEOTIDE SEQUENCE</scope>
    <source>
        <strain evidence="9">MSA67</strain>
    </source>
</reference>
<organism evidence="9 10">
    <name type="scientific">Devosia sediminis</name>
    <dbReference type="NCBI Taxonomy" id="2798801"/>
    <lineage>
        <taxon>Bacteria</taxon>
        <taxon>Pseudomonadati</taxon>
        <taxon>Pseudomonadota</taxon>
        <taxon>Alphaproteobacteria</taxon>
        <taxon>Hyphomicrobiales</taxon>
        <taxon>Devosiaceae</taxon>
        <taxon>Devosia</taxon>
    </lineage>
</organism>
<feature type="domain" description="ABC transporter" evidence="8">
    <location>
        <begin position="11"/>
        <end position="261"/>
    </location>
</feature>
<dbReference type="InterPro" id="IPR013563">
    <property type="entry name" value="Oligopep_ABC_C"/>
</dbReference>
<dbReference type="FunFam" id="3.40.50.300:FF:000016">
    <property type="entry name" value="Oligopeptide ABC transporter ATP-binding component"/>
    <property type="match status" value="1"/>
</dbReference>
<protein>
    <submittedName>
        <fullName evidence="9">ABC transporter ATP-binding protein</fullName>
    </submittedName>
</protein>
<evidence type="ECO:0000313" key="10">
    <source>
        <dbReference type="Proteomes" id="UP000602124"/>
    </source>
</evidence>
<dbReference type="GO" id="GO:0005886">
    <property type="term" value="C:plasma membrane"/>
    <property type="evidence" value="ECO:0007669"/>
    <property type="project" value="UniProtKB-SubCell"/>
</dbReference>
<dbReference type="InterPro" id="IPR050388">
    <property type="entry name" value="ABC_Ni/Peptide_Import"/>
</dbReference>
<gene>
    <name evidence="9" type="ORF">JEQ47_00140</name>
</gene>
<keyword evidence="5" id="KW-0547">Nucleotide-binding</keyword>
<dbReference type="InterPro" id="IPR017871">
    <property type="entry name" value="ABC_transporter-like_CS"/>
</dbReference>
<dbReference type="GO" id="GO:0055085">
    <property type="term" value="P:transmembrane transport"/>
    <property type="evidence" value="ECO:0007669"/>
    <property type="project" value="UniProtKB-ARBA"/>
</dbReference>
<evidence type="ECO:0000256" key="3">
    <source>
        <dbReference type="ARBA" id="ARBA00022448"/>
    </source>
</evidence>
<evidence type="ECO:0000256" key="4">
    <source>
        <dbReference type="ARBA" id="ARBA00022475"/>
    </source>
</evidence>
<dbReference type="Pfam" id="PF08352">
    <property type="entry name" value="oligo_HPY"/>
    <property type="match status" value="1"/>
</dbReference>
<dbReference type="CDD" id="cd03257">
    <property type="entry name" value="ABC_NikE_OppD_transporters"/>
    <property type="match status" value="1"/>
</dbReference>
<evidence type="ECO:0000256" key="5">
    <source>
        <dbReference type="ARBA" id="ARBA00022741"/>
    </source>
</evidence>
<dbReference type="GO" id="GO:0016887">
    <property type="term" value="F:ATP hydrolysis activity"/>
    <property type="evidence" value="ECO:0007669"/>
    <property type="project" value="InterPro"/>
</dbReference>
<comment type="similarity">
    <text evidence="2">Belongs to the ABC transporter superfamily.</text>
</comment>
<dbReference type="GO" id="GO:0015833">
    <property type="term" value="P:peptide transport"/>
    <property type="evidence" value="ECO:0007669"/>
    <property type="project" value="InterPro"/>
</dbReference>
<dbReference type="GO" id="GO:0005524">
    <property type="term" value="F:ATP binding"/>
    <property type="evidence" value="ECO:0007669"/>
    <property type="project" value="UniProtKB-KW"/>
</dbReference>
<dbReference type="Proteomes" id="UP000602124">
    <property type="component" value="Unassembled WGS sequence"/>
</dbReference>
<name>A0A934IQ37_9HYPH</name>
<evidence type="ECO:0000256" key="2">
    <source>
        <dbReference type="ARBA" id="ARBA00005417"/>
    </source>
</evidence>
<evidence type="ECO:0000313" key="9">
    <source>
        <dbReference type="EMBL" id="MBJ3783111.1"/>
    </source>
</evidence>
<dbReference type="PROSITE" id="PS00211">
    <property type="entry name" value="ABC_TRANSPORTER_1"/>
    <property type="match status" value="1"/>
</dbReference>
<keyword evidence="6 9" id="KW-0067">ATP-binding</keyword>
<accession>A0A934IQ37</accession>
<evidence type="ECO:0000256" key="1">
    <source>
        <dbReference type="ARBA" id="ARBA00004417"/>
    </source>
</evidence>
<dbReference type="AlphaFoldDB" id="A0A934IQ37"/>
<dbReference type="SUPFAM" id="SSF52540">
    <property type="entry name" value="P-loop containing nucleoside triphosphate hydrolases"/>
    <property type="match status" value="1"/>
</dbReference>
<dbReference type="Pfam" id="PF00005">
    <property type="entry name" value="ABC_tran"/>
    <property type="match status" value="1"/>
</dbReference>
<sequence>MPPATPSERCLTVSDLAVGFAARGGTILALEDISFHVDAGETLSLLGESGSGKSVSAQAIMALLPDTAVVSSGTVRFDGKDLLALPRRETRRLCGTEMGMVFQDPLTALNPVFTVGDQIAELFRVRQGLGRRAAREAAADVIDTVGIPDARRRLGNYPHQFSGGMRQRLVIAMAIALKPRLLIADEPTTALDVTVQAQIMDLLGRLQREHNMAMLLITHDLGVVADVTDRVAVMYSGRIVETGDVRRVYDRPGHPYTRGLLASVPATAGGGKHQPLATIGGLPPNPQRRPQGCTFHPRCPFAQDICRTERPPMVDLGNGHGATCHFAREMVADDRLFA</sequence>
<dbReference type="EMBL" id="JAEKMH010000001">
    <property type="protein sequence ID" value="MBJ3783111.1"/>
    <property type="molecule type" value="Genomic_DNA"/>
</dbReference>